<dbReference type="GO" id="GO:0000978">
    <property type="term" value="F:RNA polymerase II cis-regulatory region sequence-specific DNA binding"/>
    <property type="evidence" value="ECO:0007669"/>
    <property type="project" value="TreeGrafter"/>
</dbReference>
<reference evidence="7" key="1">
    <citation type="journal article" date="2020" name="Stud. Mycol.">
        <title>101 Dothideomycetes genomes: a test case for predicting lifestyles and emergence of pathogens.</title>
        <authorList>
            <person name="Haridas S."/>
            <person name="Albert R."/>
            <person name="Binder M."/>
            <person name="Bloem J."/>
            <person name="Labutti K."/>
            <person name="Salamov A."/>
            <person name="Andreopoulos B."/>
            <person name="Baker S."/>
            <person name="Barry K."/>
            <person name="Bills G."/>
            <person name="Bluhm B."/>
            <person name="Cannon C."/>
            <person name="Castanera R."/>
            <person name="Culley D."/>
            <person name="Daum C."/>
            <person name="Ezra D."/>
            <person name="Gonzalez J."/>
            <person name="Henrissat B."/>
            <person name="Kuo A."/>
            <person name="Liang C."/>
            <person name="Lipzen A."/>
            <person name="Lutzoni F."/>
            <person name="Magnuson J."/>
            <person name="Mondo S."/>
            <person name="Nolan M."/>
            <person name="Ohm R."/>
            <person name="Pangilinan J."/>
            <person name="Park H.-J."/>
            <person name="Ramirez L."/>
            <person name="Alfaro M."/>
            <person name="Sun H."/>
            <person name="Tritt A."/>
            <person name="Yoshinaga Y."/>
            <person name="Zwiers L.-H."/>
            <person name="Turgeon B."/>
            <person name="Goodwin S."/>
            <person name="Spatafora J."/>
            <person name="Crous P."/>
            <person name="Grigoriev I."/>
        </authorList>
    </citation>
    <scope>NUCLEOTIDE SEQUENCE</scope>
    <source>
        <strain evidence="7">ATCC 36951</strain>
    </source>
</reference>
<dbReference type="GeneID" id="54561286"/>
<feature type="domain" description="Zn(2)-C6 fungal-type" evidence="6">
    <location>
        <begin position="22"/>
        <end position="52"/>
    </location>
</feature>
<dbReference type="Pfam" id="PF00172">
    <property type="entry name" value="Zn_clus"/>
    <property type="match status" value="1"/>
</dbReference>
<dbReference type="PANTHER" id="PTHR47424:SF3">
    <property type="entry name" value="REGULATORY PROTEIN GAL4"/>
    <property type="match status" value="1"/>
</dbReference>
<keyword evidence="1" id="KW-0805">Transcription regulation</keyword>
<evidence type="ECO:0000313" key="8">
    <source>
        <dbReference type="Proteomes" id="UP000799537"/>
    </source>
</evidence>
<evidence type="ECO:0000256" key="4">
    <source>
        <dbReference type="ARBA" id="ARBA00023242"/>
    </source>
</evidence>
<dbReference type="GO" id="GO:0000981">
    <property type="term" value="F:DNA-binding transcription factor activity, RNA polymerase II-specific"/>
    <property type="evidence" value="ECO:0007669"/>
    <property type="project" value="InterPro"/>
</dbReference>
<accession>A0A6A6CBM9</accession>
<dbReference type="AlphaFoldDB" id="A0A6A6CBM9"/>
<dbReference type="PROSITE" id="PS00463">
    <property type="entry name" value="ZN2_CY6_FUNGAL_1"/>
    <property type="match status" value="1"/>
</dbReference>
<dbReference type="OrthoDB" id="3646183at2759"/>
<dbReference type="SUPFAM" id="SSF57701">
    <property type="entry name" value="Zn2/Cys6 DNA-binding domain"/>
    <property type="match status" value="1"/>
</dbReference>
<dbReference type="InterPro" id="IPR051127">
    <property type="entry name" value="Fungal_SecMet_Regulators"/>
</dbReference>
<dbReference type="Proteomes" id="UP000799537">
    <property type="component" value="Unassembled WGS sequence"/>
</dbReference>
<proteinExistence type="predicted"/>
<dbReference type="GO" id="GO:0008270">
    <property type="term" value="F:zinc ion binding"/>
    <property type="evidence" value="ECO:0007669"/>
    <property type="project" value="InterPro"/>
</dbReference>
<dbReference type="CDD" id="cd00067">
    <property type="entry name" value="GAL4"/>
    <property type="match status" value="1"/>
</dbReference>
<dbReference type="Gene3D" id="4.10.240.10">
    <property type="entry name" value="Zn(2)-C6 fungal-type DNA-binding domain"/>
    <property type="match status" value="1"/>
</dbReference>
<name>A0A6A6CBM9_ZASCE</name>
<keyword evidence="3" id="KW-0804">Transcription</keyword>
<organism evidence="7 8">
    <name type="scientific">Zasmidium cellare ATCC 36951</name>
    <dbReference type="NCBI Taxonomy" id="1080233"/>
    <lineage>
        <taxon>Eukaryota</taxon>
        <taxon>Fungi</taxon>
        <taxon>Dikarya</taxon>
        <taxon>Ascomycota</taxon>
        <taxon>Pezizomycotina</taxon>
        <taxon>Dothideomycetes</taxon>
        <taxon>Dothideomycetidae</taxon>
        <taxon>Mycosphaerellales</taxon>
        <taxon>Mycosphaerellaceae</taxon>
        <taxon>Zasmidium</taxon>
    </lineage>
</organism>
<dbReference type="CDD" id="cd12148">
    <property type="entry name" value="fungal_TF_MHR"/>
    <property type="match status" value="1"/>
</dbReference>
<sequence length="297" mass="32748">MSHSPTHDSGRPAYKRQRVGLACTSCRRRKTRCDGVRPVCAPCTQLGLTCSYEQPPQNVNDPLSMYESRLGAVEDMLRQLVDPQRSTQDHSSRPQTVSRPRSPVDQSGFYHANTAVPRAMLVDLREQQLGTPLELTIDVLASTGGNSVAPAYFFGPSSNVTFIRTVSTALDVVSNWKWRGPQPNIRDGEPLISRTPSPGPPIRGLSTDTPVDPLVLPHDRLTSRLLDEFFTTTGLLFPFVDETHLRQRFAEARSAGYSGMRISFLCLLNAIFATAARVDDVPPEDDAIEQAGSRSEI</sequence>
<dbReference type="EMBL" id="ML993608">
    <property type="protein sequence ID" value="KAF2163620.1"/>
    <property type="molecule type" value="Genomic_DNA"/>
</dbReference>
<feature type="region of interest" description="Disordered" evidence="5">
    <location>
        <begin position="184"/>
        <end position="209"/>
    </location>
</feature>
<gene>
    <name evidence="7" type="ORF">M409DRAFT_26227</name>
</gene>
<evidence type="ECO:0000313" key="7">
    <source>
        <dbReference type="EMBL" id="KAF2163620.1"/>
    </source>
</evidence>
<dbReference type="RefSeq" id="XP_033664509.1">
    <property type="nucleotide sequence ID" value="XM_033808014.1"/>
</dbReference>
<evidence type="ECO:0000256" key="1">
    <source>
        <dbReference type="ARBA" id="ARBA00023015"/>
    </source>
</evidence>
<feature type="region of interest" description="Disordered" evidence="5">
    <location>
        <begin position="83"/>
        <end position="108"/>
    </location>
</feature>
<dbReference type="GO" id="GO:0000435">
    <property type="term" value="P:positive regulation of transcription from RNA polymerase II promoter by galactose"/>
    <property type="evidence" value="ECO:0007669"/>
    <property type="project" value="TreeGrafter"/>
</dbReference>
<protein>
    <recommendedName>
        <fullName evidence="6">Zn(2)-C6 fungal-type domain-containing protein</fullName>
    </recommendedName>
</protein>
<evidence type="ECO:0000256" key="2">
    <source>
        <dbReference type="ARBA" id="ARBA00023125"/>
    </source>
</evidence>
<evidence type="ECO:0000259" key="6">
    <source>
        <dbReference type="PROSITE" id="PS50048"/>
    </source>
</evidence>
<dbReference type="SMART" id="SM00066">
    <property type="entry name" value="GAL4"/>
    <property type="match status" value="1"/>
</dbReference>
<dbReference type="PROSITE" id="PS50048">
    <property type="entry name" value="ZN2_CY6_FUNGAL_2"/>
    <property type="match status" value="1"/>
</dbReference>
<dbReference type="PANTHER" id="PTHR47424">
    <property type="entry name" value="REGULATORY PROTEIN GAL4"/>
    <property type="match status" value="1"/>
</dbReference>
<keyword evidence="2" id="KW-0238">DNA-binding</keyword>
<dbReference type="GO" id="GO:0005634">
    <property type="term" value="C:nucleus"/>
    <property type="evidence" value="ECO:0007669"/>
    <property type="project" value="TreeGrafter"/>
</dbReference>
<keyword evidence="8" id="KW-1185">Reference proteome</keyword>
<dbReference type="InterPro" id="IPR001138">
    <property type="entry name" value="Zn2Cys6_DnaBD"/>
</dbReference>
<evidence type="ECO:0000256" key="5">
    <source>
        <dbReference type="SAM" id="MobiDB-lite"/>
    </source>
</evidence>
<dbReference type="InterPro" id="IPR036864">
    <property type="entry name" value="Zn2-C6_fun-type_DNA-bd_sf"/>
</dbReference>
<evidence type="ECO:0000256" key="3">
    <source>
        <dbReference type="ARBA" id="ARBA00023163"/>
    </source>
</evidence>
<keyword evidence="4" id="KW-0539">Nucleus</keyword>